<dbReference type="InterPro" id="IPR008311">
    <property type="entry name" value="UCP028101"/>
</dbReference>
<dbReference type="EMBL" id="OMOR01000001">
    <property type="protein sequence ID" value="SPH19630.1"/>
    <property type="molecule type" value="Genomic_DNA"/>
</dbReference>
<dbReference type="RefSeq" id="WP_108826949.1">
    <property type="nucleotide sequence ID" value="NZ_OMOR01000001.1"/>
</dbReference>
<gene>
    <name evidence="1" type="ORF">ASD8599_00365</name>
</gene>
<organism evidence="1 2">
    <name type="scientific">Ascidiaceihabitans donghaensis</name>
    <dbReference type="NCBI Taxonomy" id="1510460"/>
    <lineage>
        <taxon>Bacteria</taxon>
        <taxon>Pseudomonadati</taxon>
        <taxon>Pseudomonadota</taxon>
        <taxon>Alphaproteobacteria</taxon>
        <taxon>Rhodobacterales</taxon>
        <taxon>Paracoccaceae</taxon>
        <taxon>Ascidiaceihabitans</taxon>
    </lineage>
</organism>
<evidence type="ECO:0000313" key="1">
    <source>
        <dbReference type="EMBL" id="SPH19630.1"/>
    </source>
</evidence>
<proteinExistence type="predicted"/>
<accession>A0A2R8B9B9</accession>
<protein>
    <recommendedName>
        <fullName evidence="3">Twin-arginine translocation pathway signal</fullName>
    </recommendedName>
</protein>
<dbReference type="InterPro" id="IPR015943">
    <property type="entry name" value="WD40/YVTN_repeat-like_dom_sf"/>
</dbReference>
<sequence>MVDAFAGRRQFLAGLLATGFMPKPSWADAGSPSFLAAAAKPDGSYVLCGISADLQVRFALPLPDRGHAAAAHPTRPEAVAFARRPGTFAIVIDCAQGIERAVLSAPAGRHFYGHGAFSADGSLLFTTENNYEAGEGRIGVWDTRQGYKRVDEWASGGVGPHDIKRLPGTERLVVANGGIDTHPDSGRTKLNIATMQPSLTYIENGRVVQDVALGEAWRKNSIRHLAVASDGSVAFGMQWQGGDVAPALVGVHHPVKGLRILDAPSDDVRRMQGYVGSVAFSNDGARIAVTSPRGGVMQVYDTKASRFSHNIAEPDVCGVAAMGHGFAMSSGQGSIKHIDDRTPYTTRHTNLQWDNHLVPVVDASV</sequence>
<dbReference type="InterPro" id="IPR011044">
    <property type="entry name" value="Quino_amine_DH_bsu"/>
</dbReference>
<name>A0A2R8B9B9_9RHOB</name>
<evidence type="ECO:0008006" key="3">
    <source>
        <dbReference type="Google" id="ProtNLM"/>
    </source>
</evidence>
<dbReference type="Proteomes" id="UP000244880">
    <property type="component" value="Unassembled WGS sequence"/>
</dbReference>
<evidence type="ECO:0000313" key="2">
    <source>
        <dbReference type="Proteomes" id="UP000244880"/>
    </source>
</evidence>
<dbReference type="PIRSF" id="PIRSF028101">
    <property type="entry name" value="UCP028101"/>
    <property type="match status" value="1"/>
</dbReference>
<dbReference type="SUPFAM" id="SSF50969">
    <property type="entry name" value="YVTN repeat-like/Quinoprotein amine dehydrogenase"/>
    <property type="match status" value="1"/>
</dbReference>
<keyword evidence="2" id="KW-1185">Reference proteome</keyword>
<dbReference type="Gene3D" id="2.130.10.10">
    <property type="entry name" value="YVTN repeat-like/Quinoprotein amine dehydrogenase"/>
    <property type="match status" value="1"/>
</dbReference>
<dbReference type="AlphaFoldDB" id="A0A2R8B9B9"/>
<dbReference type="Pfam" id="PF07433">
    <property type="entry name" value="DUF1513"/>
    <property type="match status" value="1"/>
</dbReference>
<dbReference type="OrthoDB" id="5624218at2"/>
<reference evidence="1 2" key="1">
    <citation type="submission" date="2018-03" db="EMBL/GenBank/DDBJ databases">
        <authorList>
            <person name="Keele B.F."/>
        </authorList>
    </citation>
    <scope>NUCLEOTIDE SEQUENCE [LARGE SCALE GENOMIC DNA]</scope>
    <source>
        <strain evidence="1 2">CECT 8599</strain>
    </source>
</reference>